<feature type="region of interest" description="Disordered" evidence="1">
    <location>
        <begin position="38"/>
        <end position="61"/>
    </location>
</feature>
<proteinExistence type="predicted"/>
<evidence type="ECO:0000256" key="1">
    <source>
        <dbReference type="SAM" id="MobiDB-lite"/>
    </source>
</evidence>
<gene>
    <name evidence="2" type="ORF">N7Z68_06265</name>
</gene>
<protein>
    <submittedName>
        <fullName evidence="2">Alpha/beta-type small acid-soluble spore protein</fullName>
    </submittedName>
</protein>
<dbReference type="Pfam" id="PF00269">
    <property type="entry name" value="SASP"/>
    <property type="match status" value="1"/>
</dbReference>
<dbReference type="Proteomes" id="UP001148125">
    <property type="component" value="Unassembled WGS sequence"/>
</dbReference>
<keyword evidence="3" id="KW-1185">Reference proteome</keyword>
<evidence type="ECO:0000313" key="3">
    <source>
        <dbReference type="Proteomes" id="UP001148125"/>
    </source>
</evidence>
<reference evidence="2" key="1">
    <citation type="submission" date="2024-05" db="EMBL/GenBank/DDBJ databases">
        <title>Alkalihalobacillus sp. strain MEB203 novel alkaliphilic bacterium from Lonar Lake, India.</title>
        <authorList>
            <person name="Joshi A."/>
            <person name="Thite S."/>
            <person name="Mengade P."/>
        </authorList>
    </citation>
    <scope>NUCLEOTIDE SEQUENCE</scope>
    <source>
        <strain evidence="2">MEB 203</strain>
    </source>
</reference>
<comment type="caution">
    <text evidence="2">The sequence shown here is derived from an EMBL/GenBank/DDBJ whole genome shotgun (WGS) entry which is preliminary data.</text>
</comment>
<accession>A0ABT5VC02</accession>
<organism evidence="2 3">
    <name type="scientific">Alkalihalobacterium chitinilyticum</name>
    <dbReference type="NCBI Taxonomy" id="2980103"/>
    <lineage>
        <taxon>Bacteria</taxon>
        <taxon>Bacillati</taxon>
        <taxon>Bacillota</taxon>
        <taxon>Bacilli</taxon>
        <taxon>Bacillales</taxon>
        <taxon>Bacillaceae</taxon>
        <taxon>Alkalihalobacterium</taxon>
    </lineage>
</organism>
<dbReference type="InterPro" id="IPR001448">
    <property type="entry name" value="SASP_alpha/beta-type"/>
</dbReference>
<sequence>MSKRNLLVVPECEQMLESYREEIAMEFGVHRSVQEMDAVSRSMTRKVLDKTEETNSMEDCE</sequence>
<evidence type="ECO:0000313" key="2">
    <source>
        <dbReference type="EMBL" id="MDE5412983.1"/>
    </source>
</evidence>
<name>A0ABT5VC02_9BACI</name>
<dbReference type="EMBL" id="JAOTPO010000003">
    <property type="protein sequence ID" value="MDE5412983.1"/>
    <property type="molecule type" value="Genomic_DNA"/>
</dbReference>
<dbReference type="RefSeq" id="WP_275117609.1">
    <property type="nucleotide sequence ID" value="NZ_JAOTPO010000003.1"/>
</dbReference>